<evidence type="ECO:0000313" key="6">
    <source>
        <dbReference type="EMBL" id="KAB5596457.1"/>
    </source>
</evidence>
<evidence type="ECO:0000313" key="7">
    <source>
        <dbReference type="Proteomes" id="UP000383932"/>
    </source>
</evidence>
<dbReference type="Pfam" id="PF01253">
    <property type="entry name" value="SUI1"/>
    <property type="match status" value="1"/>
</dbReference>
<evidence type="ECO:0000256" key="3">
    <source>
        <dbReference type="ARBA" id="ARBA00022917"/>
    </source>
</evidence>
<evidence type="ECO:0000256" key="2">
    <source>
        <dbReference type="ARBA" id="ARBA00005422"/>
    </source>
</evidence>
<dbReference type="AlphaFoldDB" id="A0A5N5R125"/>
<dbReference type="Gene3D" id="3.30.780.10">
    <property type="entry name" value="SUI1-like domain"/>
    <property type="match status" value="1"/>
</dbReference>
<dbReference type="Proteomes" id="UP000383932">
    <property type="component" value="Unassembled WGS sequence"/>
</dbReference>
<name>A0A5N5R125_9AGAM</name>
<dbReference type="OrthoDB" id="10248435at2759"/>
<dbReference type="SUPFAM" id="SSF55159">
    <property type="entry name" value="eIF1-like"/>
    <property type="match status" value="1"/>
</dbReference>
<dbReference type="InterPro" id="IPR036877">
    <property type="entry name" value="SUI1_dom_sf"/>
</dbReference>
<feature type="domain" description="SUI1" evidence="5">
    <location>
        <begin position="62"/>
        <end position="132"/>
    </location>
</feature>
<proteinExistence type="inferred from homology"/>
<sequence>MLPQSIDIGTQPATTTSPFASSHSSFRNSRFMSIQNLESRDPFLDEGDVLGADDVGSQKDYIHIRIQQRNGRKTLTTLQGLPKEYDSKKLLKAFKKEFACNGTLVDDEELGKVIQLQGDQRLKISNFLTEEGIPKNTIKLHGF</sequence>
<reference evidence="6 7" key="1">
    <citation type="journal article" date="2019" name="Fungal Biol. Biotechnol.">
        <title>Draft genome sequence of fastidious pathogen Ceratobasidium theobromae, which causes vascular-streak dieback in Theobroma cacao.</title>
        <authorList>
            <person name="Ali S.S."/>
            <person name="Asman A."/>
            <person name="Shao J."/>
            <person name="Firmansyah A.P."/>
            <person name="Susilo A.W."/>
            <person name="Rosmana A."/>
            <person name="McMahon P."/>
            <person name="Junaid M."/>
            <person name="Guest D."/>
            <person name="Kheng T.Y."/>
            <person name="Meinhardt L.W."/>
            <person name="Bailey B.A."/>
        </authorList>
    </citation>
    <scope>NUCLEOTIDE SEQUENCE [LARGE SCALE GENOMIC DNA]</scope>
    <source>
        <strain evidence="6 7">CT2</strain>
    </source>
</reference>
<gene>
    <name evidence="6" type="ORF">CTheo_94</name>
</gene>
<protein>
    <submittedName>
        <fullName evidence="6">Protein translation factor SUI1</fullName>
    </submittedName>
</protein>
<keyword evidence="3" id="KW-0648">Protein biosynthesis</keyword>
<dbReference type="CDD" id="cd11566">
    <property type="entry name" value="eIF1_SUI1"/>
    <property type="match status" value="1"/>
</dbReference>
<keyword evidence="7" id="KW-1185">Reference proteome</keyword>
<feature type="region of interest" description="Disordered" evidence="4">
    <location>
        <begin position="1"/>
        <end position="24"/>
    </location>
</feature>
<comment type="similarity">
    <text evidence="2">Belongs to the SUI1 family.</text>
</comment>
<dbReference type="InterPro" id="IPR005874">
    <property type="entry name" value="SUI1_euk"/>
</dbReference>
<dbReference type="InterPro" id="IPR001950">
    <property type="entry name" value="SUI1"/>
</dbReference>
<accession>A0A5N5R125</accession>
<organism evidence="6 7">
    <name type="scientific">Ceratobasidium theobromae</name>
    <dbReference type="NCBI Taxonomy" id="1582974"/>
    <lineage>
        <taxon>Eukaryota</taxon>
        <taxon>Fungi</taxon>
        <taxon>Dikarya</taxon>
        <taxon>Basidiomycota</taxon>
        <taxon>Agaricomycotina</taxon>
        <taxon>Agaricomycetes</taxon>
        <taxon>Cantharellales</taxon>
        <taxon>Ceratobasidiaceae</taxon>
        <taxon>Ceratobasidium</taxon>
    </lineage>
</organism>
<dbReference type="GO" id="GO:0003729">
    <property type="term" value="F:mRNA binding"/>
    <property type="evidence" value="ECO:0007669"/>
    <property type="project" value="UniProtKB-ARBA"/>
</dbReference>
<dbReference type="EMBL" id="SSOP01000001">
    <property type="protein sequence ID" value="KAB5596457.1"/>
    <property type="molecule type" value="Genomic_DNA"/>
</dbReference>
<comment type="caution">
    <text evidence="6">The sequence shown here is derived from an EMBL/GenBank/DDBJ whole genome shotgun (WGS) entry which is preliminary data.</text>
</comment>
<feature type="compositionally biased region" description="Polar residues" evidence="4">
    <location>
        <begin position="7"/>
        <end position="24"/>
    </location>
</feature>
<dbReference type="NCBIfam" id="TIGR01160">
    <property type="entry name" value="SUI1_MOF2"/>
    <property type="match status" value="1"/>
</dbReference>
<dbReference type="GO" id="GO:0003743">
    <property type="term" value="F:translation initiation factor activity"/>
    <property type="evidence" value="ECO:0007669"/>
    <property type="project" value="InterPro"/>
</dbReference>
<dbReference type="PROSITE" id="PS50296">
    <property type="entry name" value="SUI1"/>
    <property type="match status" value="1"/>
</dbReference>
<comment type="function">
    <text evidence="1">Probably involved in translation.</text>
</comment>
<dbReference type="PANTHER" id="PTHR10388">
    <property type="entry name" value="EUKARYOTIC TRANSLATION INITIATION FACTOR SUI1"/>
    <property type="match status" value="1"/>
</dbReference>
<evidence type="ECO:0000256" key="4">
    <source>
        <dbReference type="SAM" id="MobiDB-lite"/>
    </source>
</evidence>
<evidence type="ECO:0000259" key="5">
    <source>
        <dbReference type="PROSITE" id="PS50296"/>
    </source>
</evidence>
<dbReference type="FunFam" id="3.30.780.10:FF:000001">
    <property type="entry name" value="Eukaryotic translation initiation factor SUI1"/>
    <property type="match status" value="1"/>
</dbReference>
<evidence type="ECO:0000256" key="1">
    <source>
        <dbReference type="ARBA" id="ARBA00003130"/>
    </source>
</evidence>